<evidence type="ECO:0000256" key="8">
    <source>
        <dbReference type="RuleBase" id="RU000461"/>
    </source>
</evidence>
<evidence type="ECO:0000256" key="1">
    <source>
        <dbReference type="ARBA" id="ARBA00010617"/>
    </source>
</evidence>
<keyword evidence="3 7" id="KW-0479">Metal-binding</keyword>
<evidence type="ECO:0000313" key="9">
    <source>
        <dbReference type="EMBL" id="PTL60651.1"/>
    </source>
</evidence>
<dbReference type="GO" id="GO:0005506">
    <property type="term" value="F:iron ion binding"/>
    <property type="evidence" value="ECO:0007669"/>
    <property type="project" value="InterPro"/>
</dbReference>
<keyword evidence="6 8" id="KW-0503">Monooxygenase</keyword>
<evidence type="ECO:0000256" key="3">
    <source>
        <dbReference type="ARBA" id="ARBA00022723"/>
    </source>
</evidence>
<reference evidence="9 10" key="1">
    <citation type="submission" date="2018-03" db="EMBL/GenBank/DDBJ databases">
        <title>Aquarubrobacter algicola gen. nov., sp. nov., a novel actinobacterium isolated from shallow eutrophic lake during the end of cyanobacterial harmful algal blooms.</title>
        <authorList>
            <person name="Chun S.J."/>
        </authorList>
    </citation>
    <scope>NUCLEOTIDE SEQUENCE [LARGE SCALE GENOMIC DNA]</scope>
    <source>
        <strain evidence="9 10">Seoho-28</strain>
    </source>
</reference>
<keyword evidence="2 7" id="KW-0349">Heme</keyword>
<evidence type="ECO:0000256" key="4">
    <source>
        <dbReference type="ARBA" id="ARBA00023002"/>
    </source>
</evidence>
<dbReference type="PANTHER" id="PTHR24291">
    <property type="entry name" value="CYTOCHROME P450 FAMILY 4"/>
    <property type="match status" value="1"/>
</dbReference>
<comment type="cofactor">
    <cofactor evidence="7">
        <name>heme</name>
        <dbReference type="ChEBI" id="CHEBI:30413"/>
    </cofactor>
</comment>
<gene>
    <name evidence="9" type="ORF">C7Y72_00035</name>
</gene>
<dbReference type="PRINTS" id="PR00385">
    <property type="entry name" value="P450"/>
</dbReference>
<keyword evidence="10" id="KW-1185">Reference proteome</keyword>
<dbReference type="Pfam" id="PF00067">
    <property type="entry name" value="p450"/>
    <property type="match status" value="1"/>
</dbReference>
<dbReference type="SUPFAM" id="SSF48264">
    <property type="entry name" value="Cytochrome P450"/>
    <property type="match status" value="1"/>
</dbReference>
<evidence type="ECO:0000256" key="2">
    <source>
        <dbReference type="ARBA" id="ARBA00022617"/>
    </source>
</evidence>
<dbReference type="InterPro" id="IPR017972">
    <property type="entry name" value="Cyt_P450_CS"/>
</dbReference>
<dbReference type="GO" id="GO:0016705">
    <property type="term" value="F:oxidoreductase activity, acting on paired donors, with incorporation or reduction of molecular oxygen"/>
    <property type="evidence" value="ECO:0007669"/>
    <property type="project" value="InterPro"/>
</dbReference>
<dbReference type="EMBL" id="PYYB01000001">
    <property type="protein sequence ID" value="PTL60651.1"/>
    <property type="molecule type" value="Genomic_DNA"/>
</dbReference>
<dbReference type="GO" id="GO:0004497">
    <property type="term" value="F:monooxygenase activity"/>
    <property type="evidence" value="ECO:0007669"/>
    <property type="project" value="UniProtKB-KW"/>
</dbReference>
<accession>A0A2T4UN60</accession>
<dbReference type="InterPro" id="IPR050196">
    <property type="entry name" value="Cytochrome_P450_Monoox"/>
</dbReference>
<comment type="caution">
    <text evidence="9">The sequence shown here is derived from an EMBL/GenBank/DDBJ whole genome shotgun (WGS) entry which is preliminary data.</text>
</comment>
<dbReference type="InterPro" id="IPR001128">
    <property type="entry name" value="Cyt_P450"/>
</dbReference>
<sequence>MPTAAGSTSSPTLVIASRSFGTRIRRSGSGPIGRRGISWGIAAAPYRVGMPTVTARPVLPPGPTVAPVRQSLAWIARPMAFMERCRAAHGDVFTARIFGDQPLVFVADPGLVRDVLTGDPDVLRAGEGNAILRPVVGSRSLLLLDGADHLAQRRMMLPAFHGDRIDAYVGLMRTATAREVDGWHDGPVAAWPRMQAITLEIVVAAVFGVTEPTRAARLRDVLARMLDDLAAPTKLVRLALATRGARRGESDAALEPFRRATRGVHALLQEELDRRRGADGGQDVLSLLLAARDETGRGLTDEEVRDQLITLLVAGHETTATTLAWALERLVRHPAALHRAVQEADDGGHAWLDAVVRETLRLRPVLPIVVRHTTAPVRLGDHLLPAGIDVAPCIHLLHRRPDAWPDPHAFRPERFLDDGGRDAYTWLPFGGGVRRCLGASFALVEARVVLAELLRRVTVHAVRERPERVARRAITLTPSRSATIGVTRRI</sequence>
<feature type="binding site" description="axial binding residue" evidence="7">
    <location>
        <position position="436"/>
    </location>
    <ligand>
        <name>heme</name>
        <dbReference type="ChEBI" id="CHEBI:30413"/>
    </ligand>
    <ligandPart>
        <name>Fe</name>
        <dbReference type="ChEBI" id="CHEBI:18248"/>
    </ligandPart>
</feature>
<evidence type="ECO:0000256" key="5">
    <source>
        <dbReference type="ARBA" id="ARBA00023004"/>
    </source>
</evidence>
<organism evidence="9 10">
    <name type="scientific">Paraconexibacter algicola</name>
    <dbReference type="NCBI Taxonomy" id="2133960"/>
    <lineage>
        <taxon>Bacteria</taxon>
        <taxon>Bacillati</taxon>
        <taxon>Actinomycetota</taxon>
        <taxon>Thermoleophilia</taxon>
        <taxon>Solirubrobacterales</taxon>
        <taxon>Paraconexibacteraceae</taxon>
        <taxon>Paraconexibacter</taxon>
    </lineage>
</organism>
<dbReference type="PROSITE" id="PS00086">
    <property type="entry name" value="CYTOCHROME_P450"/>
    <property type="match status" value="1"/>
</dbReference>
<dbReference type="PANTHER" id="PTHR24291:SF50">
    <property type="entry name" value="BIFUNCTIONAL ALBAFLAVENONE MONOOXYGENASE_TERPENE SYNTHASE"/>
    <property type="match status" value="1"/>
</dbReference>
<dbReference type="AlphaFoldDB" id="A0A2T4UN60"/>
<dbReference type="InterPro" id="IPR002401">
    <property type="entry name" value="Cyt_P450_E_grp-I"/>
</dbReference>
<comment type="similarity">
    <text evidence="1 8">Belongs to the cytochrome P450 family.</text>
</comment>
<evidence type="ECO:0000256" key="6">
    <source>
        <dbReference type="ARBA" id="ARBA00023033"/>
    </source>
</evidence>
<dbReference type="GO" id="GO:0020037">
    <property type="term" value="F:heme binding"/>
    <property type="evidence" value="ECO:0007669"/>
    <property type="project" value="InterPro"/>
</dbReference>
<name>A0A2T4UN60_9ACTN</name>
<evidence type="ECO:0000313" key="10">
    <source>
        <dbReference type="Proteomes" id="UP000240739"/>
    </source>
</evidence>
<keyword evidence="5 7" id="KW-0408">Iron</keyword>
<proteinExistence type="inferred from homology"/>
<dbReference type="PRINTS" id="PR00463">
    <property type="entry name" value="EP450I"/>
</dbReference>
<protein>
    <submittedName>
        <fullName evidence="9">Cytochrome P450</fullName>
    </submittedName>
</protein>
<dbReference type="InterPro" id="IPR036396">
    <property type="entry name" value="Cyt_P450_sf"/>
</dbReference>
<keyword evidence="4 8" id="KW-0560">Oxidoreductase</keyword>
<evidence type="ECO:0000256" key="7">
    <source>
        <dbReference type="PIRSR" id="PIRSR602401-1"/>
    </source>
</evidence>
<dbReference type="Proteomes" id="UP000240739">
    <property type="component" value="Unassembled WGS sequence"/>
</dbReference>
<dbReference type="CDD" id="cd11053">
    <property type="entry name" value="CYP110-like"/>
    <property type="match status" value="1"/>
</dbReference>
<dbReference type="Gene3D" id="1.10.630.10">
    <property type="entry name" value="Cytochrome P450"/>
    <property type="match status" value="1"/>
</dbReference>